<evidence type="ECO:0000313" key="2">
    <source>
        <dbReference type="Proteomes" id="UP000179047"/>
    </source>
</evidence>
<dbReference type="AlphaFoldDB" id="A0A1F8GQ53"/>
<dbReference type="EMBL" id="MGKP01000029">
    <property type="protein sequence ID" value="OGN27552.1"/>
    <property type="molecule type" value="Genomic_DNA"/>
</dbReference>
<evidence type="ECO:0000313" key="1">
    <source>
        <dbReference type="EMBL" id="OGN27552.1"/>
    </source>
</evidence>
<organism evidence="1 2">
    <name type="scientific">Candidatus Yanofskybacteria bacterium RIFCSPLOWO2_01_FULL_49_25</name>
    <dbReference type="NCBI Taxonomy" id="1802701"/>
    <lineage>
        <taxon>Bacteria</taxon>
        <taxon>Candidatus Yanofskyibacteriota</taxon>
    </lineage>
</organism>
<gene>
    <name evidence="1" type="ORF">A3A33_05020</name>
</gene>
<dbReference type="STRING" id="1802701.A3A33_05020"/>
<dbReference type="Proteomes" id="UP000179047">
    <property type="component" value="Unassembled WGS sequence"/>
</dbReference>
<name>A0A1F8GQ53_9BACT</name>
<reference evidence="1 2" key="1">
    <citation type="journal article" date="2016" name="Nat. Commun.">
        <title>Thousands of microbial genomes shed light on interconnected biogeochemical processes in an aquifer system.</title>
        <authorList>
            <person name="Anantharaman K."/>
            <person name="Brown C.T."/>
            <person name="Hug L.A."/>
            <person name="Sharon I."/>
            <person name="Castelle C.J."/>
            <person name="Probst A.J."/>
            <person name="Thomas B.C."/>
            <person name="Singh A."/>
            <person name="Wilkins M.J."/>
            <person name="Karaoz U."/>
            <person name="Brodie E.L."/>
            <person name="Williams K.H."/>
            <person name="Hubbard S.S."/>
            <person name="Banfield J.F."/>
        </authorList>
    </citation>
    <scope>NUCLEOTIDE SEQUENCE [LARGE SCALE GENOMIC DNA]</scope>
</reference>
<accession>A0A1F8GQ53</accession>
<protein>
    <submittedName>
        <fullName evidence="1">Uncharacterized protein</fullName>
    </submittedName>
</protein>
<sequence length="398" mass="45087">MTFEQRELSLEEKLRLIESAELPKIHRLELALFVLGEKPGTQLGFYDVTAGEPEEEQRAIRKEGTGEFEKTQQVIKQIEALSHIKHPPKDRDGVFGYSILVARDVETLERLVKADRTGNDKEFGRIVGYPATAVEAYGTPDAINSNMDDYIKELQELEDGGLLPFANFIPSRSHRIEELEHVKRQGDLIKEKCPKLFAELVQSAEDSSREKTGAPEGGILGLTEGKILTDEDFKTLLNVHGFEHWKMGTYKTSDSALWLYAKRDLIASNEAKAKTILDHMRAMTQSGVLFPGMRWAIYRRPAGTYQVFGVMRRLDDVREDFNAESATSELRLRLDDSYKDFIDPGEASHSNNWGWSSEYNCYYPTDIEIVALQFSDPEALATEQKFAGVDKPSEIIDL</sequence>
<proteinExistence type="predicted"/>
<comment type="caution">
    <text evidence="1">The sequence shown here is derived from an EMBL/GenBank/DDBJ whole genome shotgun (WGS) entry which is preliminary data.</text>
</comment>